<dbReference type="GeneID" id="23567900"/>
<dbReference type="RefSeq" id="XP_011388121.1">
    <property type="nucleotide sequence ID" value="XM_011389819.1"/>
</dbReference>
<feature type="compositionally biased region" description="Basic and acidic residues" evidence="1">
    <location>
        <begin position="310"/>
        <end position="319"/>
    </location>
</feature>
<evidence type="ECO:0000313" key="3">
    <source>
        <dbReference type="Proteomes" id="UP000000561"/>
    </source>
</evidence>
<dbReference type="VEuPathDB" id="FungiDB:UMAG_12141"/>
<proteinExistence type="predicted"/>
<dbReference type="eggNOG" id="ENOG502RCG7">
    <property type="taxonomic scope" value="Eukaryota"/>
</dbReference>
<evidence type="ECO:0000256" key="1">
    <source>
        <dbReference type="SAM" id="MobiDB-lite"/>
    </source>
</evidence>
<feature type="compositionally biased region" description="Low complexity" evidence="1">
    <location>
        <begin position="802"/>
        <end position="821"/>
    </location>
</feature>
<feature type="region of interest" description="Disordered" evidence="1">
    <location>
        <begin position="800"/>
        <end position="901"/>
    </location>
</feature>
<gene>
    <name evidence="2" type="ORF">UMAG_12141</name>
</gene>
<feature type="compositionally biased region" description="Basic and acidic residues" evidence="1">
    <location>
        <begin position="621"/>
        <end position="632"/>
    </location>
</feature>
<dbReference type="GO" id="GO:0005643">
    <property type="term" value="C:nuclear pore"/>
    <property type="evidence" value="ECO:0000318"/>
    <property type="project" value="GO_Central"/>
</dbReference>
<dbReference type="OrthoDB" id="2554026at2759"/>
<feature type="region of interest" description="Disordered" evidence="1">
    <location>
        <begin position="1"/>
        <end position="61"/>
    </location>
</feature>
<feature type="compositionally biased region" description="Basic and acidic residues" evidence="1">
    <location>
        <begin position="640"/>
        <end position="651"/>
    </location>
</feature>
<dbReference type="InParanoid" id="A0A0D1E2B0"/>
<dbReference type="AlphaFoldDB" id="A0A0D1E2B0"/>
<evidence type="ECO:0000313" key="2">
    <source>
        <dbReference type="EMBL" id="KIS70299.1"/>
    </source>
</evidence>
<dbReference type="GO" id="GO:0006406">
    <property type="term" value="P:mRNA export from nucleus"/>
    <property type="evidence" value="ECO:0000318"/>
    <property type="project" value="GO_Central"/>
</dbReference>
<dbReference type="KEGG" id="uma:UMAG_12141"/>
<feature type="region of interest" description="Disordered" evidence="1">
    <location>
        <begin position="91"/>
        <end position="191"/>
    </location>
</feature>
<organism evidence="2 3">
    <name type="scientific">Mycosarcoma maydis</name>
    <name type="common">Corn smut fungus</name>
    <name type="synonym">Ustilago maydis</name>
    <dbReference type="NCBI Taxonomy" id="5270"/>
    <lineage>
        <taxon>Eukaryota</taxon>
        <taxon>Fungi</taxon>
        <taxon>Dikarya</taxon>
        <taxon>Basidiomycota</taxon>
        <taxon>Ustilaginomycotina</taxon>
        <taxon>Ustilaginomycetes</taxon>
        <taxon>Ustilaginales</taxon>
        <taxon>Ustilaginaceae</taxon>
        <taxon>Mycosarcoma</taxon>
    </lineage>
</organism>
<protein>
    <submittedName>
        <fullName evidence="2">Uncharacterized protein</fullName>
    </submittedName>
</protein>
<name>A0A0D1E2B0_MYCMD</name>
<feature type="compositionally biased region" description="Acidic residues" evidence="1">
    <location>
        <begin position="836"/>
        <end position="845"/>
    </location>
</feature>
<dbReference type="GO" id="GO:0017056">
    <property type="term" value="F:structural constituent of nuclear pore"/>
    <property type="evidence" value="ECO:0000318"/>
    <property type="project" value="GO_Central"/>
</dbReference>
<dbReference type="EMBL" id="CM003142">
    <property type="protein sequence ID" value="KIS70299.1"/>
    <property type="molecule type" value="Genomic_DNA"/>
</dbReference>
<feature type="compositionally biased region" description="Low complexity" evidence="1">
    <location>
        <begin position="153"/>
        <end position="181"/>
    </location>
</feature>
<keyword evidence="3" id="KW-1185">Reference proteome</keyword>
<feature type="region of interest" description="Disordered" evidence="1">
    <location>
        <begin position="304"/>
        <end position="330"/>
    </location>
</feature>
<feature type="compositionally biased region" description="Basic and acidic residues" evidence="1">
    <location>
        <begin position="113"/>
        <end position="124"/>
    </location>
</feature>
<dbReference type="Proteomes" id="UP000000561">
    <property type="component" value="Chromosome 3"/>
</dbReference>
<feature type="compositionally biased region" description="Low complexity" evidence="1">
    <location>
        <begin position="33"/>
        <end position="50"/>
    </location>
</feature>
<feature type="compositionally biased region" description="Low complexity" evidence="1">
    <location>
        <begin position="857"/>
        <end position="866"/>
    </location>
</feature>
<accession>A0A0D1E2B0</accession>
<sequence length="1034" mass="108628">MVVQRTPPQVRRSPRKGSVVPSEAPVTSQPQETSRIVSSTPSTSSRIEPSTPVPHTAASDFPSLDQMAAVSKEQRSVTRPSANRAAFAASFPATSLAQVPSSLPRPTAPVRTIRMDESSDDNQRARAARSSLTNGALQRVRQEAGDETPLGVSQARASRQALAATASASASSSKANRSLLADNSGDSTAQLVPGRRDAALNPLLANIDVENPQMPSLVHSTVLPRSTALQSTQSNAQSVAPSTIDAADAAAAAAAATAPSDSSIASQASIFGTANRRNGRDQPVGAASAGTAYDFSKYLDGELDPFNRASRADPRRESRPLPALRHNNVNEDAVAAAADTSGDTTARGGLAASAKDVLAKTPIESTPLPNRVKTVAAAAATTPRMSPHVGPSVSSRKLAHLSSLANGHIALASSNSVQSAAVDDTSTVSLAAAYNRFDPSARTDRIQTMELGELRKKATALSLDLAAAQDALASAKEETEGWASECTGLQEQIATLKATHGAASEREARARNELQVRLNQYKIEADDRAWKLLAQRRQAWLIDVALQHAKNEATYHEGRYHATEAELEGQKDELRIRLMLEKKRADLLALHVKAALRDGARLKKRLGVKSAALHDLQSENQRLEDELEDARHSQRSTGHTSDKSEMKALKKQLEEAQAEIETLNERDAMMAETRKKWKAERRQLMAQVEELSSAAAAPIAKAAEAPKPFKSTKSLVSSAATATAAAAAAHMLPPSSPVYARKKKPMQGASELEPPSEAEEVYQRFTAATTTTTAHKASSASASKTSDPLVPFARISGKTASAATKNAVKPTTKPAAATSKTKSSKNWRDDVAITDSSEESDLDADDGAKRKGRASKPKSSSTAATKRGSTKLSSGIGAGARRNKASMPIEYDDQTADPSATPIIRSTKRTAQESEDDDGALLDSSVLGSKFGRDRTNLVAPLAQKSKLTGGLKPMVACTANGATDAGVGKKKKRKLLGGGGAAGAMQWSDAGGLAPNFDIPLELSPIKGPSKGNAGGAAAFLTGFGMPARNPLA</sequence>
<feature type="region of interest" description="Disordered" evidence="1">
    <location>
        <begin position="617"/>
        <end position="651"/>
    </location>
</feature>
<reference evidence="2 3" key="1">
    <citation type="journal article" date="2006" name="Nature">
        <title>Insights from the genome of the biotrophic fungal plant pathogen Ustilago maydis.</title>
        <authorList>
            <person name="Kamper J."/>
            <person name="Kahmann R."/>
            <person name="Bolker M."/>
            <person name="Ma L.J."/>
            <person name="Brefort T."/>
            <person name="Saville B.J."/>
            <person name="Banuett F."/>
            <person name="Kronstad J.W."/>
            <person name="Gold S.E."/>
            <person name="Muller O."/>
            <person name="Perlin M.H."/>
            <person name="Wosten H.A."/>
            <person name="de Vries R."/>
            <person name="Ruiz-Herrera J."/>
            <person name="Reynaga-Pena C.G."/>
            <person name="Snetselaar K."/>
            <person name="McCann M."/>
            <person name="Perez-Martin J."/>
            <person name="Feldbrugge M."/>
            <person name="Basse C.W."/>
            <person name="Steinberg G."/>
            <person name="Ibeas J.I."/>
            <person name="Holloman W."/>
            <person name="Guzman P."/>
            <person name="Farman M."/>
            <person name="Stajich J.E."/>
            <person name="Sentandreu R."/>
            <person name="Gonzalez-Prieto J.M."/>
            <person name="Kennell J.C."/>
            <person name="Molina L."/>
            <person name="Schirawski J."/>
            <person name="Mendoza-Mendoza A."/>
            <person name="Greilinger D."/>
            <person name="Munch K."/>
            <person name="Rossel N."/>
            <person name="Scherer M."/>
            <person name="Vranes M."/>
            <person name="Ladendorf O."/>
            <person name="Vincon V."/>
            <person name="Fuchs U."/>
            <person name="Sandrock B."/>
            <person name="Meng S."/>
            <person name="Ho E.C."/>
            <person name="Cahill M.J."/>
            <person name="Boyce K.J."/>
            <person name="Klose J."/>
            <person name="Klosterman S.J."/>
            <person name="Deelstra H.J."/>
            <person name="Ortiz-Castellanos L."/>
            <person name="Li W."/>
            <person name="Sanchez-Alonso P."/>
            <person name="Schreier P.H."/>
            <person name="Hauser-Hahn I."/>
            <person name="Vaupel M."/>
            <person name="Koopmann E."/>
            <person name="Friedrich G."/>
            <person name="Voss H."/>
            <person name="Schluter T."/>
            <person name="Margolis J."/>
            <person name="Platt D."/>
            <person name="Swimmer C."/>
            <person name="Gnirke A."/>
            <person name="Chen F."/>
            <person name="Vysotskaia V."/>
            <person name="Mannhaupt G."/>
            <person name="Guldener U."/>
            <person name="Munsterkotter M."/>
            <person name="Haase D."/>
            <person name="Oesterheld M."/>
            <person name="Mewes H.W."/>
            <person name="Mauceli E.W."/>
            <person name="DeCaprio D."/>
            <person name="Wade C.M."/>
            <person name="Butler J."/>
            <person name="Young S."/>
            <person name="Jaffe D.B."/>
            <person name="Calvo S."/>
            <person name="Nusbaum C."/>
            <person name="Galagan J."/>
            <person name="Birren B.W."/>
        </authorList>
    </citation>
    <scope>NUCLEOTIDE SEQUENCE [LARGE SCALE GENOMIC DNA]</scope>
    <source>
        <strain evidence="3">DSM 14603 / FGSC 9021 / UM521</strain>
    </source>
</reference>